<gene>
    <name evidence="2" type="ORF">QJS10_CPA01g00403</name>
</gene>
<proteinExistence type="predicted"/>
<organism evidence="2 3">
    <name type="scientific">Acorus calamus</name>
    <name type="common">Sweet flag</name>
    <dbReference type="NCBI Taxonomy" id="4465"/>
    <lineage>
        <taxon>Eukaryota</taxon>
        <taxon>Viridiplantae</taxon>
        <taxon>Streptophyta</taxon>
        <taxon>Embryophyta</taxon>
        <taxon>Tracheophyta</taxon>
        <taxon>Spermatophyta</taxon>
        <taxon>Magnoliopsida</taxon>
        <taxon>Liliopsida</taxon>
        <taxon>Acoraceae</taxon>
        <taxon>Acorus</taxon>
    </lineage>
</organism>
<keyword evidence="3" id="KW-1185">Reference proteome</keyword>
<sequence>MKVLANWEYISNFPQKSAATGSSWPPLDKMTPDNDKLLPPLSVTNNESFSSADLCRQ</sequence>
<comment type="caution">
    <text evidence="2">The sequence shown here is derived from an EMBL/GenBank/DDBJ whole genome shotgun (WGS) entry which is preliminary data.</text>
</comment>
<evidence type="ECO:0000256" key="1">
    <source>
        <dbReference type="SAM" id="MobiDB-lite"/>
    </source>
</evidence>
<reference evidence="2" key="1">
    <citation type="journal article" date="2023" name="Nat. Commun.">
        <title>Diploid and tetraploid genomes of Acorus and the evolution of monocots.</title>
        <authorList>
            <person name="Ma L."/>
            <person name="Liu K.W."/>
            <person name="Li Z."/>
            <person name="Hsiao Y.Y."/>
            <person name="Qi Y."/>
            <person name="Fu T."/>
            <person name="Tang G.D."/>
            <person name="Zhang D."/>
            <person name="Sun W.H."/>
            <person name="Liu D.K."/>
            <person name="Li Y."/>
            <person name="Chen G.Z."/>
            <person name="Liu X.D."/>
            <person name="Liao X.Y."/>
            <person name="Jiang Y.T."/>
            <person name="Yu X."/>
            <person name="Hao Y."/>
            <person name="Huang J."/>
            <person name="Zhao X.W."/>
            <person name="Ke S."/>
            <person name="Chen Y.Y."/>
            <person name="Wu W.L."/>
            <person name="Hsu J.L."/>
            <person name="Lin Y.F."/>
            <person name="Huang M.D."/>
            <person name="Li C.Y."/>
            <person name="Huang L."/>
            <person name="Wang Z.W."/>
            <person name="Zhao X."/>
            <person name="Zhong W.Y."/>
            <person name="Peng D.H."/>
            <person name="Ahmad S."/>
            <person name="Lan S."/>
            <person name="Zhang J.S."/>
            <person name="Tsai W.C."/>
            <person name="Van de Peer Y."/>
            <person name="Liu Z.J."/>
        </authorList>
    </citation>
    <scope>NUCLEOTIDE SEQUENCE</scope>
    <source>
        <strain evidence="2">CP</strain>
    </source>
</reference>
<feature type="compositionally biased region" description="Polar residues" evidence="1">
    <location>
        <begin position="42"/>
        <end position="51"/>
    </location>
</feature>
<name>A0AAV9FJ73_ACOCL</name>
<evidence type="ECO:0000313" key="2">
    <source>
        <dbReference type="EMBL" id="KAK1325487.1"/>
    </source>
</evidence>
<feature type="region of interest" description="Disordered" evidence="1">
    <location>
        <begin position="16"/>
        <end position="57"/>
    </location>
</feature>
<protein>
    <submittedName>
        <fullName evidence="2">Uncharacterized protein</fullName>
    </submittedName>
</protein>
<dbReference type="AlphaFoldDB" id="A0AAV9FJ73"/>
<evidence type="ECO:0000313" key="3">
    <source>
        <dbReference type="Proteomes" id="UP001180020"/>
    </source>
</evidence>
<accession>A0AAV9FJ73</accession>
<dbReference type="Proteomes" id="UP001180020">
    <property type="component" value="Unassembled WGS sequence"/>
</dbReference>
<dbReference type="EMBL" id="JAUJYO010000001">
    <property type="protein sequence ID" value="KAK1325487.1"/>
    <property type="molecule type" value="Genomic_DNA"/>
</dbReference>
<reference evidence="2" key="2">
    <citation type="submission" date="2023-06" db="EMBL/GenBank/DDBJ databases">
        <authorList>
            <person name="Ma L."/>
            <person name="Liu K.-W."/>
            <person name="Li Z."/>
            <person name="Hsiao Y.-Y."/>
            <person name="Qi Y."/>
            <person name="Fu T."/>
            <person name="Tang G."/>
            <person name="Zhang D."/>
            <person name="Sun W.-H."/>
            <person name="Liu D.-K."/>
            <person name="Li Y."/>
            <person name="Chen G.-Z."/>
            <person name="Liu X.-D."/>
            <person name="Liao X.-Y."/>
            <person name="Jiang Y.-T."/>
            <person name="Yu X."/>
            <person name="Hao Y."/>
            <person name="Huang J."/>
            <person name="Zhao X.-W."/>
            <person name="Ke S."/>
            <person name="Chen Y.-Y."/>
            <person name="Wu W.-L."/>
            <person name="Hsu J.-L."/>
            <person name="Lin Y.-F."/>
            <person name="Huang M.-D."/>
            <person name="Li C.-Y."/>
            <person name="Huang L."/>
            <person name="Wang Z.-W."/>
            <person name="Zhao X."/>
            <person name="Zhong W.-Y."/>
            <person name="Peng D.-H."/>
            <person name="Ahmad S."/>
            <person name="Lan S."/>
            <person name="Zhang J.-S."/>
            <person name="Tsai W.-C."/>
            <person name="Van De Peer Y."/>
            <person name="Liu Z.-J."/>
        </authorList>
    </citation>
    <scope>NUCLEOTIDE SEQUENCE</scope>
    <source>
        <strain evidence="2">CP</strain>
        <tissue evidence="2">Leaves</tissue>
    </source>
</reference>